<organism evidence="1 2">
    <name type="scientific">Callosobruchus maculatus</name>
    <name type="common">Southern cowpea weevil</name>
    <name type="synonym">Pulse bruchid</name>
    <dbReference type="NCBI Taxonomy" id="64391"/>
    <lineage>
        <taxon>Eukaryota</taxon>
        <taxon>Metazoa</taxon>
        <taxon>Ecdysozoa</taxon>
        <taxon>Arthropoda</taxon>
        <taxon>Hexapoda</taxon>
        <taxon>Insecta</taxon>
        <taxon>Pterygota</taxon>
        <taxon>Neoptera</taxon>
        <taxon>Endopterygota</taxon>
        <taxon>Coleoptera</taxon>
        <taxon>Polyphaga</taxon>
        <taxon>Cucujiformia</taxon>
        <taxon>Chrysomeloidea</taxon>
        <taxon>Chrysomelidae</taxon>
        <taxon>Bruchinae</taxon>
        <taxon>Bruchini</taxon>
        <taxon>Callosobruchus</taxon>
    </lineage>
</organism>
<protein>
    <submittedName>
        <fullName evidence="1">Uncharacterized protein</fullName>
    </submittedName>
</protein>
<dbReference type="AlphaFoldDB" id="A0A653C4N9"/>
<proteinExistence type="predicted"/>
<keyword evidence="2" id="KW-1185">Reference proteome</keyword>
<reference evidence="1 2" key="1">
    <citation type="submission" date="2019-01" db="EMBL/GenBank/DDBJ databases">
        <authorList>
            <person name="Sayadi A."/>
        </authorList>
    </citation>
    <scope>NUCLEOTIDE SEQUENCE [LARGE SCALE GENOMIC DNA]</scope>
</reference>
<sequence>MSDKSVFLTLSSVFKYLCANTDSRCITEGEEILNANHIILMGVVSDSEEYVELSSIASLEILSSTDVKCYWSYKKKAVEEQ</sequence>
<dbReference type="EMBL" id="CAACVG010006904">
    <property type="protein sequence ID" value="VEN42483.1"/>
    <property type="molecule type" value="Genomic_DNA"/>
</dbReference>
<dbReference type="OrthoDB" id="6592755at2759"/>
<evidence type="ECO:0000313" key="2">
    <source>
        <dbReference type="Proteomes" id="UP000410492"/>
    </source>
</evidence>
<name>A0A653C4N9_CALMS</name>
<gene>
    <name evidence="1" type="ORF">CALMAC_LOCUS5946</name>
</gene>
<evidence type="ECO:0000313" key="1">
    <source>
        <dbReference type="EMBL" id="VEN42483.1"/>
    </source>
</evidence>
<accession>A0A653C4N9</accession>
<dbReference type="Proteomes" id="UP000410492">
    <property type="component" value="Unassembled WGS sequence"/>
</dbReference>